<dbReference type="Pfam" id="PF00041">
    <property type="entry name" value="fn3"/>
    <property type="match status" value="1"/>
</dbReference>
<accession>A0A7W3PP47</accession>
<evidence type="ECO:0000256" key="3">
    <source>
        <dbReference type="SAM" id="MobiDB-lite"/>
    </source>
</evidence>
<comment type="caution">
    <text evidence="5">The sequence shown here is derived from an EMBL/GenBank/DDBJ whole genome shotgun (WGS) entry which is preliminary data.</text>
</comment>
<dbReference type="PROSITE" id="PS50853">
    <property type="entry name" value="FN3"/>
    <property type="match status" value="2"/>
</dbReference>
<feature type="compositionally biased region" description="Polar residues" evidence="3">
    <location>
        <begin position="1900"/>
        <end position="1917"/>
    </location>
</feature>
<dbReference type="Gene3D" id="2.60.40.10">
    <property type="entry name" value="Immunoglobulins"/>
    <property type="match status" value="3"/>
</dbReference>
<sequence length="1917" mass="196184">MATQEDHRRSRFLAMIRTWVSSLWNTKKSRRALVSWVATLAVVGLVVGGAVASTGYQAQRIELGDGAVWVSSGAKLAIGRANTHINELNTVLSTESARVDLIQDGDNAFVVNDTKRALEKIDQASGQISDSMPLPPAVTVAVLTPTTIVLHAPTSGDVWLVPLASLASFDASGPPAFSVGKNSVLAATTEGLIAAVSAESGLVTTFDLRAGGAPKTLQLEGSLAADSLDITIANDHWIVLDRTTARLMTAGRIIELASATAGGKGSGIGSLDGAVLQQPGGRTAVILIGHSGGLAQVNVDSGEVGAAVSSSRGNPAAPVIVGDCAYAAWSSGQVFTHCGNEAVVNAAAEGAAPSARLTFRVSGTSVALNDELSGTSWSVQGGVHRIDNWDNLLAAQETQKLVVQADTGETPEFEKTPLPPVAVNDELGARPARQTSLPVLLNDYDPNGDALVIDSVTPIAAATGRVYIGPDRTHVMLTLEPGASGVVQFEYTISDGHGQSASATVTVTVRSANENSPPVQARPTRADVAVGGHVVVNVLGDWIDPEGDAIFLSAAETAAPDAVSFTAAGRVAFTDSSAGGGERQVSLEVTDGRSSGFGVATIAVRAPGTVPIVAETFAVLASTNQEITISPAPHLRGGSGPLSLTGVPAEDGLTISTNFDAFAFSVISPRVGTTYLSYAVTDGQSTATGLVRLDVIDVPDAAARPITAAHSLIVPLQQTRTIDVTASDVDPAGGVLLVTGVVNVPETSGVQVEVVDHRILRVTLTKPLDAAVVFGYRVSNGISSAEGNVTVVQAPPTTIAQAPIAVADYASVRVGDVISIPVLANDINPGGGELSLGPELDQNVPAGAGLLFVSGSSLRYLAPTTPGTFSAVYRVNADSGEWASGTVTVTVRAVDEATNQAPLPHQVSARVLSGQTVRVHIPLVGIDPDGDSVQFVGLDTNPQKGAITSVGGDWFEYEAEPYATGTDVVTYSVVDALGAQASAQVRIGIAEPLAGARNPIAVADEVIARPGYTVFVRALANDSDPDGRPLTITAVVPTDASIDASVIDNVVKIVVPEAPGRYGLVYDISNDRAGTSSNFITVDVQESAPLNRPSVSDSVVSLSDILGHDTVDVDVLAGAFFADGPVSSLRPEVVSGFGTTARVQTPGAGGPGIVRVTVQAHSQVIPFRVAHPGDPAVVSYAFIWVPGTDDALPQRKRGVAPLTVESQQTLRINLSDYVIAALGKTITLTDASKVRATHADGARLVVNDTTLTYTSEDRYFGPASISFEVTDGDSASATGAHTTVIVLPITVTPRENQPPVIIGAQVDIEPGQSKEIDLVKVTRYPYVNDQDELSYTISGASQGISTELNGQKLTMTATDTAAKGATISLTVTVRDLIRVGIPGTVIVRIVPSSRPLAIPAADAVIAPRGQTKTVDVLANDGATNPFPGQPLRVVSVRGLGSANLPDGVGVTPSADKATLTVTVSRSAAPSDTTLEYEVADATNDPDRYTWGTISISVQDAPNAPSAPVRASGFTSGKLTLSWPAPASNNAPITGYVVENDAGYRHECLATVCTLDGLPTGQRSRFSVTATNAIGVSAPSPWSAPLSADIVPAAPAQVTLRTLTASDSRAAGHAEGGGLVVDWAAVANPAGGSPVTTYRVVILEGGGIVTQFDVSAGTTSSPPQWLTAGHAYQARVTSLNDADTGDWQSTTSATVVAIGPPIANGGFSATQTGSNGQVNLSWNAVSGNGSNTVSYFVAGSTTEFGTASCPIDRGTPVTTGTSFTDTSSKSSGNYFYALSADNGWSCVVQTTAILIVIPPVIPGTASYTNARAGTTTVGTDPAFLVEAPTTTTGLAVSFWETLVGTTWVAMSASAASSPPTTPATTTVDITRDAFIAAGGVTGQPHSVVIRGCSSPGVCGGQSASPGTSVNILATPTGP</sequence>
<dbReference type="RefSeq" id="WP_182484517.1">
    <property type="nucleotide sequence ID" value="NZ_JACGWU010000002.1"/>
</dbReference>
<keyword evidence="2" id="KW-0624">Polysaccharide degradation</keyword>
<feature type="domain" description="Fibronectin type-III" evidence="4">
    <location>
        <begin position="1593"/>
        <end position="1700"/>
    </location>
</feature>
<dbReference type="SMART" id="SM00060">
    <property type="entry name" value="FN3"/>
    <property type="match status" value="2"/>
</dbReference>
<dbReference type="Proteomes" id="UP000524237">
    <property type="component" value="Unassembled WGS sequence"/>
</dbReference>
<dbReference type="Pfam" id="PF17963">
    <property type="entry name" value="Big_9"/>
    <property type="match status" value="6"/>
</dbReference>
<evidence type="ECO:0000259" key="4">
    <source>
        <dbReference type="PROSITE" id="PS50853"/>
    </source>
</evidence>
<dbReference type="InterPro" id="IPR036116">
    <property type="entry name" value="FN3_sf"/>
</dbReference>
<organism evidence="5 6">
    <name type="scientific">Alpinimonas psychrophila</name>
    <dbReference type="NCBI Taxonomy" id="748908"/>
    <lineage>
        <taxon>Bacteria</taxon>
        <taxon>Bacillati</taxon>
        <taxon>Actinomycetota</taxon>
        <taxon>Actinomycetes</taxon>
        <taxon>Micrococcales</taxon>
        <taxon>Microbacteriaceae</taxon>
        <taxon>Alpinimonas</taxon>
    </lineage>
</organism>
<protein>
    <recommendedName>
        <fullName evidence="4">Fibronectin type-III domain-containing protein</fullName>
    </recommendedName>
</protein>
<evidence type="ECO:0000256" key="1">
    <source>
        <dbReference type="ARBA" id="ARBA00023295"/>
    </source>
</evidence>
<evidence type="ECO:0000313" key="6">
    <source>
        <dbReference type="Proteomes" id="UP000524237"/>
    </source>
</evidence>
<dbReference type="EMBL" id="JACGWU010000002">
    <property type="protein sequence ID" value="MBA8829095.1"/>
    <property type="molecule type" value="Genomic_DNA"/>
</dbReference>
<gene>
    <name evidence="5" type="ORF">FB555_001193</name>
</gene>
<dbReference type="GO" id="GO:0016798">
    <property type="term" value="F:hydrolase activity, acting on glycosyl bonds"/>
    <property type="evidence" value="ECO:0007669"/>
    <property type="project" value="UniProtKB-KW"/>
</dbReference>
<evidence type="ECO:0000313" key="5">
    <source>
        <dbReference type="EMBL" id="MBA8829095.1"/>
    </source>
</evidence>
<keyword evidence="6" id="KW-1185">Reference proteome</keyword>
<reference evidence="5 6" key="1">
    <citation type="submission" date="2020-07" db="EMBL/GenBank/DDBJ databases">
        <title>Sequencing the genomes of 1000 actinobacteria strains.</title>
        <authorList>
            <person name="Klenk H.-P."/>
        </authorList>
    </citation>
    <scope>NUCLEOTIDE SEQUENCE [LARGE SCALE GENOMIC DNA]</scope>
    <source>
        <strain evidence="5 6">DSM 23737</strain>
    </source>
</reference>
<dbReference type="GO" id="GO:0000272">
    <property type="term" value="P:polysaccharide catabolic process"/>
    <property type="evidence" value="ECO:0007669"/>
    <property type="project" value="UniProtKB-KW"/>
</dbReference>
<dbReference type="NCBIfam" id="NF012211">
    <property type="entry name" value="tand_rpt_95"/>
    <property type="match status" value="1"/>
</dbReference>
<proteinExistence type="predicted"/>
<dbReference type="SUPFAM" id="SSF49265">
    <property type="entry name" value="Fibronectin type III"/>
    <property type="match status" value="1"/>
</dbReference>
<keyword evidence="1" id="KW-0378">Hydrolase</keyword>
<evidence type="ECO:0000256" key="2">
    <source>
        <dbReference type="ARBA" id="ARBA00023326"/>
    </source>
</evidence>
<dbReference type="InterPro" id="IPR013783">
    <property type="entry name" value="Ig-like_fold"/>
</dbReference>
<dbReference type="InterPro" id="IPR003961">
    <property type="entry name" value="FN3_dom"/>
</dbReference>
<feature type="region of interest" description="Disordered" evidence="3">
    <location>
        <begin position="1898"/>
        <end position="1917"/>
    </location>
</feature>
<dbReference type="CDD" id="cd00063">
    <property type="entry name" value="FN3"/>
    <property type="match status" value="1"/>
</dbReference>
<keyword evidence="2" id="KW-0119">Carbohydrate metabolism</keyword>
<keyword evidence="1" id="KW-0326">Glycosidase</keyword>
<feature type="domain" description="Fibronectin type-III" evidence="4">
    <location>
        <begin position="1503"/>
        <end position="1592"/>
    </location>
</feature>
<name>A0A7W3PP47_9MICO</name>